<organism evidence="5 6">
    <name type="scientific">Peptoniphilus stercorisuis</name>
    <dbReference type="NCBI Taxonomy" id="1436965"/>
    <lineage>
        <taxon>Bacteria</taxon>
        <taxon>Bacillati</taxon>
        <taxon>Bacillota</taxon>
        <taxon>Tissierellia</taxon>
        <taxon>Tissierellales</taxon>
        <taxon>Peptoniphilaceae</taxon>
        <taxon>Peptoniphilus</taxon>
    </lineage>
</organism>
<feature type="binding site" evidence="2">
    <location>
        <position position="342"/>
    </location>
    <ligand>
        <name>CoA</name>
        <dbReference type="ChEBI" id="CHEBI:57287"/>
    </ligand>
</feature>
<keyword evidence="2" id="KW-0276">Fatty acid metabolism</keyword>
<dbReference type="InterPro" id="IPR046433">
    <property type="entry name" value="ActCoA_hydro"/>
</dbReference>
<dbReference type="Pfam" id="PF13336">
    <property type="entry name" value="AcetylCoA_hyd_C"/>
    <property type="match status" value="1"/>
</dbReference>
<comment type="catalytic activity">
    <reaction evidence="2">
        <text>butanoate + acetyl-CoA = butanoyl-CoA + acetate</text>
        <dbReference type="Rhea" id="RHEA:30071"/>
        <dbReference type="ChEBI" id="CHEBI:17968"/>
        <dbReference type="ChEBI" id="CHEBI:30089"/>
        <dbReference type="ChEBI" id="CHEBI:57288"/>
        <dbReference type="ChEBI" id="CHEBI:57371"/>
    </reaction>
</comment>
<feature type="active site" description="5-glutamyl coenzyme A thioester intermediate" evidence="2">
    <location>
        <position position="244"/>
    </location>
</feature>
<name>A0ABS4KEL0_9FIRM</name>
<dbReference type="Gene3D" id="3.30.750.70">
    <property type="entry name" value="4-hydroxybutyrate coenzyme like domains"/>
    <property type="match status" value="1"/>
</dbReference>
<feature type="binding site" evidence="2">
    <location>
        <position position="319"/>
    </location>
    <ligand>
        <name>CoA</name>
        <dbReference type="ChEBI" id="CHEBI:57287"/>
    </ligand>
</feature>
<evidence type="ECO:0000313" key="5">
    <source>
        <dbReference type="EMBL" id="MBP2026207.1"/>
    </source>
</evidence>
<proteinExistence type="inferred from homology"/>
<accession>A0ABS4KEL0</accession>
<feature type="binding site" evidence="2">
    <location>
        <begin position="219"/>
        <end position="223"/>
    </location>
    <ligand>
        <name>CoA</name>
        <dbReference type="ChEBI" id="CHEBI:57287"/>
    </ligand>
</feature>
<feature type="domain" description="Acetyl-CoA hydrolase/transferase C-terminal" evidence="4">
    <location>
        <begin position="278"/>
        <end position="435"/>
    </location>
</feature>
<evidence type="ECO:0000256" key="2">
    <source>
        <dbReference type="HAMAP-Rule" id="MF_03227"/>
    </source>
</evidence>
<comment type="function">
    <text evidence="2">Coenzyme A-transferase that converts butyryl-CoA to butyrate.</text>
</comment>
<dbReference type="EMBL" id="JAGGLJ010000029">
    <property type="protein sequence ID" value="MBP2026207.1"/>
    <property type="molecule type" value="Genomic_DNA"/>
</dbReference>
<dbReference type="EC" id="2.8.3.-" evidence="2"/>
<comment type="similarity">
    <text evidence="2">Belongs to the acetyl-CoA hydrolase/transferase family. Butyryl-CoA CoA-transferase subfamily.</text>
</comment>
<protein>
    <recommendedName>
        <fullName evidence="2">Butyryl-CoA:acetate CoA-transferase</fullName>
        <shortName evidence="2">Butyryl-CoA CoA-transferase</shortName>
        <ecNumber evidence="2">2.8.3.-</ecNumber>
    </recommendedName>
</protein>
<dbReference type="Proteomes" id="UP001519306">
    <property type="component" value="Unassembled WGS sequence"/>
</dbReference>
<evidence type="ECO:0000313" key="6">
    <source>
        <dbReference type="Proteomes" id="UP001519306"/>
    </source>
</evidence>
<dbReference type="InterPro" id="IPR026888">
    <property type="entry name" value="AcetylCoA_hyd_C"/>
</dbReference>
<sequence>MDYSKEYAEKLISAKEAASMVKSNDWVDYAWAAQTPVAIDRELAKRVEELENVKLRGGVLLAVPEIFKADPNGDTFIWNAWHAGGPDRGRINTTDGAFYIPLRYSELPKYYRQNCEVDIAFIQVPPMDQHGYFNFGLNASHLMAVCEVAKKIVVEVNENMPRALGGFETEIHISKIDGIVEGDNQGLPELASGSFGDVDRKVGELIVNELSDRSCLQLGIGAMPNAVGSLIAESDLKDLGVHTEMYVDAFVDLYNAGKITGAYKNVDRFRQTYAFAAGSKKLYDFIDNNPQCMAAPVDYTNDARIISKIDNFVSINNAVNVDLWGQVSSESSGMKHISGAGGQLDFVLGSYLAENGKSFICLSSKFYNKKSGKEESRITLNFEPGSAITVARPNTNYIVTEYGIFNCKGRSTWERAEGIINLAAPEFRDDLIKDAEKANIWRKSNR</sequence>
<dbReference type="HAMAP" id="MF_03227">
    <property type="entry name" value="But_acet_CoA_trans"/>
    <property type="match status" value="1"/>
</dbReference>
<dbReference type="Pfam" id="PF02550">
    <property type="entry name" value="AcetylCoA_hydro"/>
    <property type="match status" value="1"/>
</dbReference>
<dbReference type="Gene3D" id="3.40.1080.20">
    <property type="entry name" value="Acetyl-CoA hydrolase/transferase C-terminal domain"/>
    <property type="match status" value="1"/>
</dbReference>
<evidence type="ECO:0000259" key="3">
    <source>
        <dbReference type="Pfam" id="PF02550"/>
    </source>
</evidence>
<dbReference type="Gene3D" id="3.40.1080.10">
    <property type="entry name" value="Glutaconate Coenzyme A-transferase"/>
    <property type="match status" value="1"/>
</dbReference>
<evidence type="ECO:0000259" key="4">
    <source>
        <dbReference type="Pfam" id="PF13336"/>
    </source>
</evidence>
<dbReference type="InterPro" id="IPR003702">
    <property type="entry name" value="ActCoA_hydro_N"/>
</dbReference>
<dbReference type="NCBIfam" id="TIGR03948">
    <property type="entry name" value="butyr_acet_CoA"/>
    <property type="match status" value="1"/>
</dbReference>
<comment type="pathway">
    <text evidence="2">Lipid metabolism; butanoate metabolism.</text>
</comment>
<evidence type="ECO:0000256" key="1">
    <source>
        <dbReference type="ARBA" id="ARBA00022679"/>
    </source>
</evidence>
<reference evidence="5 6" key="1">
    <citation type="submission" date="2021-03" db="EMBL/GenBank/DDBJ databases">
        <title>Genomic Encyclopedia of Type Strains, Phase IV (KMG-IV): sequencing the most valuable type-strain genomes for metagenomic binning, comparative biology and taxonomic classification.</title>
        <authorList>
            <person name="Goeker M."/>
        </authorList>
    </citation>
    <scope>NUCLEOTIDE SEQUENCE [LARGE SCALE GENOMIC DNA]</scope>
    <source>
        <strain evidence="5 6">DSM 27563</strain>
    </source>
</reference>
<feature type="domain" description="Acetyl-CoA hydrolase/transferase N-terminal" evidence="3">
    <location>
        <begin position="3"/>
        <end position="184"/>
    </location>
</feature>
<dbReference type="SUPFAM" id="SSF100950">
    <property type="entry name" value="NagB/RpiA/CoA transferase-like"/>
    <property type="match status" value="2"/>
</dbReference>
<comment type="caution">
    <text evidence="5">The sequence shown here is derived from an EMBL/GenBank/DDBJ whole genome shotgun (WGS) entry which is preliminary data.</text>
</comment>
<gene>
    <name evidence="5" type="ORF">J2Z71_001767</name>
</gene>
<keyword evidence="2" id="KW-0443">Lipid metabolism</keyword>
<dbReference type="PANTHER" id="PTHR21432">
    <property type="entry name" value="ACETYL-COA HYDROLASE-RELATED"/>
    <property type="match status" value="1"/>
</dbReference>
<keyword evidence="6" id="KW-1185">Reference proteome</keyword>
<dbReference type="InterPro" id="IPR023990">
    <property type="entry name" value="Butryl-CoA_acetate_CoA_Tfrase"/>
</dbReference>
<dbReference type="RefSeq" id="WP_210062290.1">
    <property type="nucleotide sequence ID" value="NZ_JAGGLJ010000029.1"/>
</dbReference>
<dbReference type="HAMAP" id="MF_03228">
    <property type="entry name" value="But_CoA_trans"/>
    <property type="match status" value="1"/>
</dbReference>
<dbReference type="InterPro" id="IPR038460">
    <property type="entry name" value="AcetylCoA_hyd_C_sf"/>
</dbReference>
<dbReference type="InterPro" id="IPR037171">
    <property type="entry name" value="NagB/RpiA_transferase-like"/>
</dbReference>
<keyword evidence="1 2" id="KW-0808">Transferase</keyword>
<dbReference type="PANTHER" id="PTHR21432:SF20">
    <property type="entry name" value="ACETYL-COA HYDROLASE"/>
    <property type="match status" value="1"/>
</dbReference>